<dbReference type="GO" id="GO:0015740">
    <property type="term" value="P:C4-dicarboxylate transport"/>
    <property type="evidence" value="ECO:0007669"/>
    <property type="project" value="TreeGrafter"/>
</dbReference>
<feature type="transmembrane region" description="Helical" evidence="9">
    <location>
        <begin position="44"/>
        <end position="61"/>
    </location>
</feature>
<feature type="transmembrane region" description="Helical" evidence="9">
    <location>
        <begin position="82"/>
        <end position="103"/>
    </location>
</feature>
<dbReference type="eggNOG" id="COG3090">
    <property type="taxonomic scope" value="Bacteria"/>
</dbReference>
<dbReference type="InterPro" id="IPR007387">
    <property type="entry name" value="TRAP_DctQ"/>
</dbReference>
<evidence type="ECO:0000313" key="12">
    <source>
        <dbReference type="Proteomes" id="UP000002710"/>
    </source>
</evidence>
<keyword evidence="12" id="KW-1185">Reference proteome</keyword>
<dbReference type="STRING" id="207559.Dde_2215"/>
<dbReference type="Pfam" id="PF04290">
    <property type="entry name" value="DctQ"/>
    <property type="match status" value="1"/>
</dbReference>
<protein>
    <submittedName>
        <fullName evidence="11">Tripartite ATP-independent periplasmic transporter DctQ component</fullName>
    </submittedName>
</protein>
<evidence type="ECO:0000256" key="1">
    <source>
        <dbReference type="ARBA" id="ARBA00004429"/>
    </source>
</evidence>
<feature type="domain" description="Tripartite ATP-independent periplasmic transporters DctQ component" evidence="10">
    <location>
        <begin position="20"/>
        <end position="150"/>
    </location>
</feature>
<keyword evidence="3" id="KW-1003">Cell membrane</keyword>
<evidence type="ECO:0000256" key="9">
    <source>
        <dbReference type="SAM" id="Phobius"/>
    </source>
</evidence>
<keyword evidence="6 9" id="KW-1133">Transmembrane helix</keyword>
<name>Q30Z84_OLEA2</name>
<dbReference type="Proteomes" id="UP000002710">
    <property type="component" value="Chromosome"/>
</dbReference>
<evidence type="ECO:0000313" key="11">
    <source>
        <dbReference type="EMBL" id="ABB39012.2"/>
    </source>
</evidence>
<gene>
    <name evidence="11" type="ordered locus">Dde_2215</name>
</gene>
<proteinExistence type="inferred from homology"/>
<keyword evidence="7 9" id="KW-0472">Membrane</keyword>
<evidence type="ECO:0000256" key="5">
    <source>
        <dbReference type="ARBA" id="ARBA00022692"/>
    </source>
</evidence>
<dbReference type="AlphaFoldDB" id="Q30Z84"/>
<dbReference type="InterPro" id="IPR055348">
    <property type="entry name" value="DctQ"/>
</dbReference>
<evidence type="ECO:0000259" key="10">
    <source>
        <dbReference type="Pfam" id="PF04290"/>
    </source>
</evidence>
<dbReference type="KEGG" id="dde:Dde_2215"/>
<sequence>MLLGTENLMRAGAGCSLCGMVLVTAADVAGRAFASPLFGTEELVAFLAALTAGFSLPYAHRMQSHIAVEIFIRRYGRKVRRVIRVLADAVCLALFSVLAWRLFDYAVSMRRSGVLSMNLELPEYLVVALVGLGVVVFALHLVCDVLRAVRGEA</sequence>
<evidence type="ECO:0000256" key="7">
    <source>
        <dbReference type="ARBA" id="ARBA00023136"/>
    </source>
</evidence>
<reference evidence="11 12" key="1">
    <citation type="journal article" date="2011" name="J. Bacteriol.">
        <title>Complete genome sequence and updated annotation of Desulfovibrio alaskensis G20.</title>
        <authorList>
            <person name="Hauser L.J."/>
            <person name="Land M.L."/>
            <person name="Brown S.D."/>
            <person name="Larimer F."/>
            <person name="Keller K.L."/>
            <person name="Rapp-Giles B.J."/>
            <person name="Price M.N."/>
            <person name="Lin M."/>
            <person name="Bruce D.C."/>
            <person name="Detter J.C."/>
            <person name="Tapia R."/>
            <person name="Han C.S."/>
            <person name="Goodwin L.A."/>
            <person name="Cheng J.F."/>
            <person name="Pitluck S."/>
            <person name="Copeland A."/>
            <person name="Lucas S."/>
            <person name="Nolan M."/>
            <person name="Lapidus A.L."/>
            <person name="Palumbo A.V."/>
            <person name="Wall J.D."/>
        </authorList>
    </citation>
    <scope>NUCLEOTIDE SEQUENCE [LARGE SCALE GENOMIC DNA]</scope>
    <source>
        <strain evidence="12">ATCC BAA 1058 / DSM 17464 / G20</strain>
    </source>
</reference>
<keyword evidence="4" id="KW-0997">Cell inner membrane</keyword>
<keyword evidence="2" id="KW-0813">Transport</keyword>
<dbReference type="HOGENOM" id="CLU_086356_8_5_7"/>
<dbReference type="GO" id="GO:0005886">
    <property type="term" value="C:plasma membrane"/>
    <property type="evidence" value="ECO:0007669"/>
    <property type="project" value="UniProtKB-SubCell"/>
</dbReference>
<dbReference type="PANTHER" id="PTHR35011">
    <property type="entry name" value="2,3-DIKETO-L-GULONATE TRAP TRANSPORTER SMALL PERMEASE PROTEIN YIAM"/>
    <property type="match status" value="1"/>
</dbReference>
<accession>Q30Z84</accession>
<feature type="transmembrane region" description="Helical" evidence="9">
    <location>
        <begin position="123"/>
        <end position="143"/>
    </location>
</feature>
<evidence type="ECO:0000256" key="4">
    <source>
        <dbReference type="ARBA" id="ARBA00022519"/>
    </source>
</evidence>
<evidence type="ECO:0000256" key="8">
    <source>
        <dbReference type="ARBA" id="ARBA00038436"/>
    </source>
</evidence>
<dbReference type="PANTHER" id="PTHR35011:SF10">
    <property type="entry name" value="TRAP TRANSPORTER SMALL PERMEASE PROTEIN"/>
    <property type="match status" value="1"/>
</dbReference>
<keyword evidence="5 9" id="KW-0812">Transmembrane</keyword>
<dbReference type="EMBL" id="CP000112">
    <property type="protein sequence ID" value="ABB39012.2"/>
    <property type="molecule type" value="Genomic_DNA"/>
</dbReference>
<comment type="subcellular location">
    <subcellularLocation>
        <location evidence="1">Cell inner membrane</location>
        <topology evidence="1">Multi-pass membrane protein</topology>
    </subcellularLocation>
</comment>
<evidence type="ECO:0000256" key="3">
    <source>
        <dbReference type="ARBA" id="ARBA00022475"/>
    </source>
</evidence>
<evidence type="ECO:0000256" key="2">
    <source>
        <dbReference type="ARBA" id="ARBA00022448"/>
    </source>
</evidence>
<organism evidence="11 12">
    <name type="scientific">Oleidesulfovibrio alaskensis (strain ATCC BAA-1058 / DSM 17464 / G20)</name>
    <name type="common">Desulfovibrio alaskensis</name>
    <dbReference type="NCBI Taxonomy" id="207559"/>
    <lineage>
        <taxon>Bacteria</taxon>
        <taxon>Pseudomonadati</taxon>
        <taxon>Thermodesulfobacteriota</taxon>
        <taxon>Desulfovibrionia</taxon>
        <taxon>Desulfovibrionales</taxon>
        <taxon>Desulfovibrionaceae</taxon>
        <taxon>Oleidesulfovibrio</taxon>
    </lineage>
</organism>
<evidence type="ECO:0000256" key="6">
    <source>
        <dbReference type="ARBA" id="ARBA00022989"/>
    </source>
</evidence>
<dbReference type="GO" id="GO:0022857">
    <property type="term" value="F:transmembrane transporter activity"/>
    <property type="evidence" value="ECO:0007669"/>
    <property type="project" value="TreeGrafter"/>
</dbReference>
<comment type="similarity">
    <text evidence="8">Belongs to the TRAP transporter small permease family.</text>
</comment>